<evidence type="ECO:0000313" key="3">
    <source>
        <dbReference type="Proteomes" id="UP000008810"/>
    </source>
</evidence>
<reference evidence="1 2" key="1">
    <citation type="journal article" date="2010" name="Nature">
        <title>Genome sequencing and analysis of the model grass Brachypodium distachyon.</title>
        <authorList>
            <consortium name="International Brachypodium Initiative"/>
        </authorList>
    </citation>
    <scope>NUCLEOTIDE SEQUENCE [LARGE SCALE GENOMIC DNA]</scope>
    <source>
        <strain evidence="1 2">Bd21</strain>
    </source>
</reference>
<evidence type="ECO:0000313" key="1">
    <source>
        <dbReference type="EMBL" id="PNT69970.1"/>
    </source>
</evidence>
<proteinExistence type="predicted"/>
<gene>
    <name evidence="1" type="ORF">BRADI_2g03925v3</name>
</gene>
<keyword evidence="3" id="KW-1185">Reference proteome</keyword>
<accession>A0A2K2D6R0</accession>
<sequence length="74" mass="8591">MANLSFLLPLVNKRHCAHYPYLQIIVRISACCRQTNVCIRAKISKLARFNGGNQHRRCNPSVELKCMQWRGIFC</sequence>
<dbReference type="AlphaFoldDB" id="A0A2K2D6R0"/>
<protein>
    <submittedName>
        <fullName evidence="1 2">Uncharacterized protein</fullName>
    </submittedName>
</protein>
<reference evidence="1" key="2">
    <citation type="submission" date="2017-06" db="EMBL/GenBank/DDBJ databases">
        <title>WGS assembly of Brachypodium distachyon.</title>
        <authorList>
            <consortium name="The International Brachypodium Initiative"/>
            <person name="Lucas S."/>
            <person name="Harmon-Smith M."/>
            <person name="Lail K."/>
            <person name="Tice H."/>
            <person name="Grimwood J."/>
            <person name="Bruce D."/>
            <person name="Barry K."/>
            <person name="Shu S."/>
            <person name="Lindquist E."/>
            <person name="Wang M."/>
            <person name="Pitluck S."/>
            <person name="Vogel J.P."/>
            <person name="Garvin D.F."/>
            <person name="Mockler T.C."/>
            <person name="Schmutz J."/>
            <person name="Rokhsar D."/>
            <person name="Bevan M.W."/>
        </authorList>
    </citation>
    <scope>NUCLEOTIDE SEQUENCE</scope>
    <source>
        <strain evidence="1">Bd21</strain>
    </source>
</reference>
<dbReference type="Proteomes" id="UP000008810">
    <property type="component" value="Chromosome 2"/>
</dbReference>
<organism evidence="1">
    <name type="scientific">Brachypodium distachyon</name>
    <name type="common">Purple false brome</name>
    <name type="synonym">Trachynia distachya</name>
    <dbReference type="NCBI Taxonomy" id="15368"/>
    <lineage>
        <taxon>Eukaryota</taxon>
        <taxon>Viridiplantae</taxon>
        <taxon>Streptophyta</taxon>
        <taxon>Embryophyta</taxon>
        <taxon>Tracheophyta</taxon>
        <taxon>Spermatophyta</taxon>
        <taxon>Magnoliopsida</taxon>
        <taxon>Liliopsida</taxon>
        <taxon>Poales</taxon>
        <taxon>Poaceae</taxon>
        <taxon>BOP clade</taxon>
        <taxon>Pooideae</taxon>
        <taxon>Stipodae</taxon>
        <taxon>Brachypodieae</taxon>
        <taxon>Brachypodium</taxon>
    </lineage>
</organism>
<name>A0A2K2D6R0_BRADI</name>
<reference evidence="2" key="3">
    <citation type="submission" date="2018-08" db="UniProtKB">
        <authorList>
            <consortium name="EnsemblPlants"/>
        </authorList>
    </citation>
    <scope>IDENTIFICATION</scope>
    <source>
        <strain evidence="2">cv. Bd21</strain>
    </source>
</reference>
<evidence type="ECO:0000313" key="2">
    <source>
        <dbReference type="EnsemblPlants" id="PNT69970"/>
    </source>
</evidence>
<dbReference type="InParanoid" id="A0A2K2D6R0"/>
<dbReference type="EnsemblPlants" id="PNT69970">
    <property type="protein sequence ID" value="PNT69970"/>
    <property type="gene ID" value="BRADI_2g03925v3"/>
</dbReference>
<dbReference type="Gramene" id="PNT69970">
    <property type="protein sequence ID" value="PNT69970"/>
    <property type="gene ID" value="BRADI_2g03925v3"/>
</dbReference>
<dbReference type="EMBL" id="CM000881">
    <property type="protein sequence ID" value="PNT69970.1"/>
    <property type="molecule type" value="Genomic_DNA"/>
</dbReference>